<protein>
    <submittedName>
        <fullName evidence="1">Uncharacterized protein</fullName>
    </submittedName>
</protein>
<evidence type="ECO:0000313" key="1">
    <source>
        <dbReference type="EMBL" id="WOL01532.1"/>
    </source>
</evidence>
<keyword evidence="2" id="KW-1185">Reference proteome</keyword>
<dbReference type="Proteomes" id="UP001327560">
    <property type="component" value="Chromosome 3"/>
</dbReference>
<organism evidence="1 2">
    <name type="scientific">Canna indica</name>
    <name type="common">Indian-shot</name>
    <dbReference type="NCBI Taxonomy" id="4628"/>
    <lineage>
        <taxon>Eukaryota</taxon>
        <taxon>Viridiplantae</taxon>
        <taxon>Streptophyta</taxon>
        <taxon>Embryophyta</taxon>
        <taxon>Tracheophyta</taxon>
        <taxon>Spermatophyta</taxon>
        <taxon>Magnoliopsida</taxon>
        <taxon>Liliopsida</taxon>
        <taxon>Zingiberales</taxon>
        <taxon>Cannaceae</taxon>
        <taxon>Canna</taxon>
    </lineage>
</organism>
<reference evidence="1 2" key="1">
    <citation type="submission" date="2023-10" db="EMBL/GenBank/DDBJ databases">
        <title>Chromosome-scale genome assembly provides insights into flower coloration mechanisms of Canna indica.</title>
        <authorList>
            <person name="Li C."/>
        </authorList>
    </citation>
    <scope>NUCLEOTIDE SEQUENCE [LARGE SCALE GENOMIC DNA]</scope>
    <source>
        <tissue evidence="1">Flower</tissue>
    </source>
</reference>
<name>A0AAQ3K7E8_9LILI</name>
<sequence>MFVSGLNDVCIVGNKEVEKDRGNEILKNAKVVEEKRNGNEGNQGWNRGSKHRLIPSSWAGLFKIKNNAEEWSTSPNLIEKINKIQESAKGVVFISDTNLEEARKECKFYLYGKFFWQNSSV</sequence>
<evidence type="ECO:0000313" key="2">
    <source>
        <dbReference type="Proteomes" id="UP001327560"/>
    </source>
</evidence>
<gene>
    <name evidence="1" type="ORF">Cni_G10249</name>
</gene>
<proteinExistence type="predicted"/>
<accession>A0AAQ3K7E8</accession>
<dbReference type="EMBL" id="CP136892">
    <property type="protein sequence ID" value="WOL01532.1"/>
    <property type="molecule type" value="Genomic_DNA"/>
</dbReference>
<dbReference type="AlphaFoldDB" id="A0AAQ3K7E8"/>